<dbReference type="PANTHER" id="PTHR44591:SF3">
    <property type="entry name" value="RESPONSE REGULATORY DOMAIN-CONTAINING PROTEIN"/>
    <property type="match status" value="1"/>
</dbReference>
<evidence type="ECO:0000259" key="5">
    <source>
        <dbReference type="PROSITE" id="PS50110"/>
    </source>
</evidence>
<dbReference type="Proteomes" id="UP001055108">
    <property type="component" value="Unassembled WGS sequence"/>
</dbReference>
<organism evidence="6 7">
    <name type="scientific">Methylobacterium gregans</name>
    <dbReference type="NCBI Taxonomy" id="374424"/>
    <lineage>
        <taxon>Bacteria</taxon>
        <taxon>Pseudomonadati</taxon>
        <taxon>Pseudomonadota</taxon>
        <taxon>Alphaproteobacteria</taxon>
        <taxon>Hyphomicrobiales</taxon>
        <taxon>Methylobacteriaceae</taxon>
        <taxon>Methylobacterium</taxon>
    </lineage>
</organism>
<reference evidence="6" key="1">
    <citation type="journal article" date="2016" name="Front. Microbiol.">
        <title>Genome Sequence of the Piezophilic, Mesophilic Sulfate-Reducing Bacterium Desulfovibrio indicus J2T.</title>
        <authorList>
            <person name="Cao J."/>
            <person name="Maignien L."/>
            <person name="Shao Z."/>
            <person name="Alain K."/>
            <person name="Jebbar M."/>
        </authorList>
    </citation>
    <scope>NUCLEOTIDE SEQUENCE</scope>
    <source>
        <strain evidence="6">NBRC 103626</strain>
    </source>
</reference>
<protein>
    <submittedName>
        <fullName evidence="6">Blue-light-activated protein</fullName>
    </submittedName>
</protein>
<comment type="caution">
    <text evidence="6">The sequence shown here is derived from an EMBL/GenBank/DDBJ whole genome shotgun (WGS) entry which is preliminary data.</text>
</comment>
<name>A0AA37HKL8_9HYPH</name>
<sequence length="124" mass="13469">MNAHLPAPSPVVLVVEDESLVRMVAVDILEDEGFTILEAANADEAWAILEGRADIGVLFTDVNMPGMMDGLALATLVAERWPHIRLVITSGRRGFGNSEMPDNGQFVQKPYRQIDLMSAIAHAA</sequence>
<dbReference type="PANTHER" id="PTHR44591">
    <property type="entry name" value="STRESS RESPONSE REGULATOR PROTEIN 1"/>
    <property type="match status" value="1"/>
</dbReference>
<dbReference type="AlphaFoldDB" id="A0AA37HKL8"/>
<feature type="modified residue" description="4-aspartylphosphate" evidence="4">
    <location>
        <position position="61"/>
    </location>
</feature>
<reference evidence="6" key="2">
    <citation type="submission" date="2021-08" db="EMBL/GenBank/DDBJ databases">
        <authorList>
            <person name="Tani A."/>
            <person name="Ola A."/>
            <person name="Ogura Y."/>
            <person name="Katsura K."/>
            <person name="Hayashi T."/>
        </authorList>
    </citation>
    <scope>NUCLEOTIDE SEQUENCE</scope>
    <source>
        <strain evidence="6">NBRC 103626</strain>
    </source>
</reference>
<accession>A0AA37HKL8</accession>
<evidence type="ECO:0000256" key="2">
    <source>
        <dbReference type="ARBA" id="ARBA00023015"/>
    </source>
</evidence>
<keyword evidence="7" id="KW-1185">Reference proteome</keyword>
<gene>
    <name evidence="6" type="ORF">NBEOAGPD_0429</name>
</gene>
<dbReference type="GO" id="GO:0000160">
    <property type="term" value="P:phosphorelay signal transduction system"/>
    <property type="evidence" value="ECO:0007669"/>
    <property type="project" value="InterPro"/>
</dbReference>
<feature type="domain" description="Response regulatory" evidence="5">
    <location>
        <begin position="11"/>
        <end position="124"/>
    </location>
</feature>
<dbReference type="InterPro" id="IPR001789">
    <property type="entry name" value="Sig_transdc_resp-reg_receiver"/>
</dbReference>
<dbReference type="Pfam" id="PF00072">
    <property type="entry name" value="Response_reg"/>
    <property type="match status" value="1"/>
</dbReference>
<dbReference type="InterPro" id="IPR011006">
    <property type="entry name" value="CheY-like_superfamily"/>
</dbReference>
<dbReference type="SUPFAM" id="SSF52172">
    <property type="entry name" value="CheY-like"/>
    <property type="match status" value="1"/>
</dbReference>
<evidence type="ECO:0000313" key="7">
    <source>
        <dbReference type="Proteomes" id="UP001055108"/>
    </source>
</evidence>
<proteinExistence type="predicted"/>
<evidence type="ECO:0000313" key="6">
    <source>
        <dbReference type="EMBL" id="GJD77226.1"/>
    </source>
</evidence>
<evidence type="ECO:0000256" key="1">
    <source>
        <dbReference type="ARBA" id="ARBA00022553"/>
    </source>
</evidence>
<dbReference type="PROSITE" id="PS50110">
    <property type="entry name" value="RESPONSE_REGULATORY"/>
    <property type="match status" value="1"/>
</dbReference>
<evidence type="ECO:0000256" key="4">
    <source>
        <dbReference type="PROSITE-ProRule" id="PRU00169"/>
    </source>
</evidence>
<dbReference type="InterPro" id="IPR050595">
    <property type="entry name" value="Bact_response_regulator"/>
</dbReference>
<dbReference type="EMBL" id="BPQM01000008">
    <property type="protein sequence ID" value="GJD77226.1"/>
    <property type="molecule type" value="Genomic_DNA"/>
</dbReference>
<evidence type="ECO:0000256" key="3">
    <source>
        <dbReference type="ARBA" id="ARBA00023163"/>
    </source>
</evidence>
<dbReference type="SMART" id="SM00448">
    <property type="entry name" value="REC"/>
    <property type="match status" value="1"/>
</dbReference>
<keyword evidence="2" id="KW-0805">Transcription regulation</keyword>
<keyword evidence="3" id="KW-0804">Transcription</keyword>
<dbReference type="Gene3D" id="3.40.50.2300">
    <property type="match status" value="1"/>
</dbReference>
<keyword evidence="1 4" id="KW-0597">Phosphoprotein</keyword>